<accession>A0A2T7PU28</accession>
<name>A0A2T7PU28_POMCA</name>
<gene>
    <name evidence="2" type="ORF">C0Q70_03926</name>
</gene>
<evidence type="ECO:0000313" key="3">
    <source>
        <dbReference type="Proteomes" id="UP000245119"/>
    </source>
</evidence>
<reference evidence="2 3" key="1">
    <citation type="submission" date="2018-04" db="EMBL/GenBank/DDBJ databases">
        <title>The genome of golden apple snail Pomacea canaliculata provides insight into stress tolerance and invasive adaptation.</title>
        <authorList>
            <person name="Liu C."/>
            <person name="Liu B."/>
            <person name="Ren Y."/>
            <person name="Zhang Y."/>
            <person name="Wang H."/>
            <person name="Li S."/>
            <person name="Jiang F."/>
            <person name="Yin L."/>
            <person name="Zhang G."/>
            <person name="Qian W."/>
            <person name="Fan W."/>
        </authorList>
    </citation>
    <scope>NUCLEOTIDE SEQUENCE [LARGE SCALE GENOMIC DNA]</scope>
    <source>
        <strain evidence="2">SZHN2017</strain>
        <tissue evidence="2">Muscle</tissue>
    </source>
</reference>
<feature type="region of interest" description="Disordered" evidence="1">
    <location>
        <begin position="22"/>
        <end position="57"/>
    </location>
</feature>
<sequence length="121" mass="13048">MGAGLVEETGVEIEQYLKEAPKSNYNIRGPGYSHTNGSSSRENSNASSPRHDPDTKPLLVVTAVTEGHSPTVSQSSLQFIDEEPVKKVVNRLIVSAIRASSISYHHPDSPTPSTLLHTDTP</sequence>
<dbReference type="Proteomes" id="UP000245119">
    <property type="component" value="Linkage Group LG2"/>
</dbReference>
<dbReference type="AlphaFoldDB" id="A0A2T7PU28"/>
<feature type="compositionally biased region" description="Low complexity" evidence="1">
    <location>
        <begin position="36"/>
        <end position="48"/>
    </location>
</feature>
<organism evidence="2 3">
    <name type="scientific">Pomacea canaliculata</name>
    <name type="common">Golden apple snail</name>
    <dbReference type="NCBI Taxonomy" id="400727"/>
    <lineage>
        <taxon>Eukaryota</taxon>
        <taxon>Metazoa</taxon>
        <taxon>Spiralia</taxon>
        <taxon>Lophotrochozoa</taxon>
        <taxon>Mollusca</taxon>
        <taxon>Gastropoda</taxon>
        <taxon>Caenogastropoda</taxon>
        <taxon>Architaenioglossa</taxon>
        <taxon>Ampullarioidea</taxon>
        <taxon>Ampullariidae</taxon>
        <taxon>Pomacea</taxon>
    </lineage>
</organism>
<protein>
    <submittedName>
        <fullName evidence="2">Uncharacterized protein</fullName>
    </submittedName>
</protein>
<dbReference type="OrthoDB" id="6162987at2759"/>
<feature type="region of interest" description="Disordered" evidence="1">
    <location>
        <begin position="101"/>
        <end position="121"/>
    </location>
</feature>
<evidence type="ECO:0000256" key="1">
    <source>
        <dbReference type="SAM" id="MobiDB-lite"/>
    </source>
</evidence>
<dbReference type="EMBL" id="PZQS01000002">
    <property type="protein sequence ID" value="PVD36933.1"/>
    <property type="molecule type" value="Genomic_DNA"/>
</dbReference>
<evidence type="ECO:0000313" key="2">
    <source>
        <dbReference type="EMBL" id="PVD36933.1"/>
    </source>
</evidence>
<comment type="caution">
    <text evidence="2">The sequence shown here is derived from an EMBL/GenBank/DDBJ whole genome shotgun (WGS) entry which is preliminary data.</text>
</comment>
<proteinExistence type="predicted"/>
<keyword evidence="3" id="KW-1185">Reference proteome</keyword>
<feature type="compositionally biased region" description="Polar residues" evidence="1">
    <location>
        <begin position="111"/>
        <end position="121"/>
    </location>
</feature>